<dbReference type="FunFam" id="2.60.300.12:FF:000002">
    <property type="entry name" value="Iron-sulfur cluster insertion protein ErpA"/>
    <property type="match status" value="1"/>
</dbReference>
<comment type="cofactor">
    <cofactor evidence="4">
        <name>iron-sulfur cluster</name>
        <dbReference type="ChEBI" id="CHEBI:30408"/>
    </cofactor>
    <text evidence="4">Binds 1 iron-sulfur cluster per subunit.</text>
</comment>
<sequence>MNAVTENLAPAAGEMPAPLVFTDSAAAKVADLVAEEGNPELKLRVFVQGGGCSGFQYGFTFDEVVNEDDTQMSKNGVTLLIDAMSLQYLVGAEIDYKEDLQGAQFVIRNPNATTTCGCGSSFSV</sequence>
<dbReference type="InterPro" id="IPR016092">
    <property type="entry name" value="ATAP"/>
</dbReference>
<dbReference type="NCBIfam" id="NF010147">
    <property type="entry name" value="PRK13623.1"/>
    <property type="match status" value="1"/>
</dbReference>
<dbReference type="NCBIfam" id="TIGR00049">
    <property type="entry name" value="iron-sulfur cluster assembly accessory protein"/>
    <property type="match status" value="1"/>
</dbReference>
<comment type="function">
    <text evidence="4">Required for insertion of 4Fe-4S clusters.</text>
</comment>
<dbReference type="InterPro" id="IPR023063">
    <property type="entry name" value="ErpA_proteobact"/>
</dbReference>
<evidence type="ECO:0000259" key="5">
    <source>
        <dbReference type="Pfam" id="PF01521"/>
    </source>
</evidence>
<feature type="domain" description="Core" evidence="5">
    <location>
        <begin position="19"/>
        <end position="119"/>
    </location>
</feature>
<dbReference type="HAMAP" id="MF_01380">
    <property type="entry name" value="Fe_S_insert_ErpA"/>
    <property type="match status" value="1"/>
</dbReference>
<dbReference type="Proteomes" id="UP000676246">
    <property type="component" value="Unassembled WGS sequence"/>
</dbReference>
<organism evidence="6 7">
    <name type="scientific">Ideonella alba</name>
    <dbReference type="NCBI Taxonomy" id="2824118"/>
    <lineage>
        <taxon>Bacteria</taxon>
        <taxon>Pseudomonadati</taxon>
        <taxon>Pseudomonadota</taxon>
        <taxon>Betaproteobacteria</taxon>
        <taxon>Burkholderiales</taxon>
        <taxon>Sphaerotilaceae</taxon>
        <taxon>Ideonella</taxon>
    </lineage>
</organism>
<comment type="caution">
    <text evidence="6">The sequence shown here is derived from an EMBL/GenBank/DDBJ whole genome shotgun (WGS) entry which is preliminary data.</text>
</comment>
<dbReference type="PANTHER" id="PTHR43011">
    <property type="entry name" value="IRON-SULFUR CLUSTER ASSEMBLY 2 HOMOLOG, MITOCHONDRIAL"/>
    <property type="match status" value="1"/>
</dbReference>
<keyword evidence="1 4" id="KW-0479">Metal-binding</keyword>
<dbReference type="RefSeq" id="WP_210855869.1">
    <property type="nucleotide sequence ID" value="NZ_JAGQDD010000015.1"/>
</dbReference>
<evidence type="ECO:0000256" key="1">
    <source>
        <dbReference type="ARBA" id="ARBA00022723"/>
    </source>
</evidence>
<dbReference type="GO" id="GO:0005506">
    <property type="term" value="F:iron ion binding"/>
    <property type="evidence" value="ECO:0007669"/>
    <property type="project" value="UniProtKB-UniRule"/>
</dbReference>
<evidence type="ECO:0000256" key="4">
    <source>
        <dbReference type="HAMAP-Rule" id="MF_01380"/>
    </source>
</evidence>
<dbReference type="SUPFAM" id="SSF89360">
    <property type="entry name" value="HesB-like domain"/>
    <property type="match status" value="1"/>
</dbReference>
<evidence type="ECO:0000313" key="6">
    <source>
        <dbReference type="EMBL" id="MBQ0932348.1"/>
    </source>
</evidence>
<evidence type="ECO:0000256" key="3">
    <source>
        <dbReference type="ARBA" id="ARBA00023014"/>
    </source>
</evidence>
<dbReference type="PROSITE" id="PS01152">
    <property type="entry name" value="HESB"/>
    <property type="match status" value="1"/>
</dbReference>
<keyword evidence="7" id="KW-1185">Reference proteome</keyword>
<dbReference type="Gene3D" id="2.60.300.12">
    <property type="entry name" value="HesB-like domain"/>
    <property type="match status" value="1"/>
</dbReference>
<dbReference type="GO" id="GO:0051539">
    <property type="term" value="F:4 iron, 4 sulfur cluster binding"/>
    <property type="evidence" value="ECO:0007669"/>
    <property type="project" value="TreeGrafter"/>
</dbReference>
<protein>
    <recommendedName>
        <fullName evidence="4">Putative iron-sulfur cluster insertion protein ErpA</fullName>
    </recommendedName>
</protein>
<feature type="binding site" evidence="4">
    <location>
        <position position="118"/>
    </location>
    <ligand>
        <name>iron-sulfur cluster</name>
        <dbReference type="ChEBI" id="CHEBI:30408"/>
    </ligand>
</feature>
<dbReference type="InterPro" id="IPR000361">
    <property type="entry name" value="ATAP_core_dom"/>
</dbReference>
<dbReference type="EMBL" id="JAGQDD010000015">
    <property type="protein sequence ID" value="MBQ0932348.1"/>
    <property type="molecule type" value="Genomic_DNA"/>
</dbReference>
<dbReference type="Pfam" id="PF01521">
    <property type="entry name" value="Fe-S_biosyn"/>
    <property type="match status" value="1"/>
</dbReference>
<proteinExistence type="inferred from homology"/>
<keyword evidence="2 4" id="KW-0408">Iron</keyword>
<dbReference type="GO" id="GO:0016226">
    <property type="term" value="P:iron-sulfur cluster assembly"/>
    <property type="evidence" value="ECO:0007669"/>
    <property type="project" value="UniProtKB-UniRule"/>
</dbReference>
<feature type="binding site" evidence="4">
    <location>
        <position position="52"/>
    </location>
    <ligand>
        <name>iron-sulfur cluster</name>
        <dbReference type="ChEBI" id="CHEBI:30408"/>
    </ligand>
</feature>
<dbReference type="PANTHER" id="PTHR43011:SF1">
    <property type="entry name" value="IRON-SULFUR CLUSTER ASSEMBLY 2 HOMOLOG, MITOCHONDRIAL"/>
    <property type="match status" value="1"/>
</dbReference>
<dbReference type="InterPro" id="IPR017870">
    <property type="entry name" value="FeS_cluster_insertion_CS"/>
</dbReference>
<gene>
    <name evidence="4 6" type="primary">erpA</name>
    <name evidence="6" type="ORF">KAK03_17860</name>
</gene>
<evidence type="ECO:0000256" key="2">
    <source>
        <dbReference type="ARBA" id="ARBA00023004"/>
    </source>
</evidence>
<dbReference type="InterPro" id="IPR035903">
    <property type="entry name" value="HesB-like_dom_sf"/>
</dbReference>
<reference evidence="6 7" key="1">
    <citation type="submission" date="2021-04" db="EMBL/GenBank/DDBJ databases">
        <title>The genome sequence of Ideonella sp. 3Y2.</title>
        <authorList>
            <person name="Liu Y."/>
        </authorList>
    </citation>
    <scope>NUCLEOTIDE SEQUENCE [LARGE SCALE GENOMIC DNA]</scope>
    <source>
        <strain evidence="6 7">3Y2</strain>
    </source>
</reference>
<comment type="subunit">
    <text evidence="4">Homodimer.</text>
</comment>
<name>A0A940YDT6_9BURK</name>
<feature type="binding site" evidence="4">
    <location>
        <position position="116"/>
    </location>
    <ligand>
        <name>iron-sulfur cluster</name>
        <dbReference type="ChEBI" id="CHEBI:30408"/>
    </ligand>
</feature>
<comment type="similarity">
    <text evidence="4">Belongs to the HesB/IscA family.</text>
</comment>
<dbReference type="AlphaFoldDB" id="A0A940YDT6"/>
<dbReference type="GO" id="GO:0051537">
    <property type="term" value="F:2 iron, 2 sulfur cluster binding"/>
    <property type="evidence" value="ECO:0007669"/>
    <property type="project" value="TreeGrafter"/>
</dbReference>
<keyword evidence="3 4" id="KW-0411">Iron-sulfur</keyword>
<accession>A0A940YDT6</accession>
<evidence type="ECO:0000313" key="7">
    <source>
        <dbReference type="Proteomes" id="UP000676246"/>
    </source>
</evidence>